<dbReference type="AlphaFoldDB" id="A0A318RKF6"/>
<comment type="caution">
    <text evidence="3">The sequence shown here is derived from an EMBL/GenBank/DDBJ whole genome shotgun (WGS) entry which is preliminary data.</text>
</comment>
<keyword evidence="1" id="KW-0175">Coiled coil</keyword>
<organism evidence="3 4">
    <name type="scientific">Williamsia limnetica</name>
    <dbReference type="NCBI Taxonomy" id="882452"/>
    <lineage>
        <taxon>Bacteria</taxon>
        <taxon>Bacillati</taxon>
        <taxon>Actinomycetota</taxon>
        <taxon>Actinomycetes</taxon>
        <taxon>Mycobacteriales</taxon>
        <taxon>Nocardiaceae</taxon>
        <taxon>Williamsia</taxon>
    </lineage>
</organism>
<dbReference type="InterPro" id="IPR006683">
    <property type="entry name" value="Thioestr_dom"/>
</dbReference>
<name>A0A318RKF6_WILLI</name>
<accession>A0A318RKF6</accession>
<dbReference type="EMBL" id="QJSP01000008">
    <property type="protein sequence ID" value="PYE16351.1"/>
    <property type="molecule type" value="Genomic_DNA"/>
</dbReference>
<sequence length="210" mass="21892">MDEDAKAVATALARESAADGLRRLTDLLLRVADDDPGLAAIAQELDRITEELDQITEELDQITEELDRITEELGASDDGRRPVGVDPVAGRANACAPPLEVWCLPDGTAGASGSLGITYQGPRGLVHGGVSALILDHVLNVALSEQGPAAAGGELSVRYHRPLPLYRNFLATGRLSRGADGELRAVGEITVAGVVAVSAARIVGGRGVRM</sequence>
<dbReference type="RefSeq" id="WP_110470226.1">
    <property type="nucleotide sequence ID" value="NZ_QJSP01000008.1"/>
</dbReference>
<dbReference type="Proteomes" id="UP000247591">
    <property type="component" value="Unassembled WGS sequence"/>
</dbReference>
<dbReference type="SUPFAM" id="SSF54637">
    <property type="entry name" value="Thioesterase/thiol ester dehydrase-isomerase"/>
    <property type="match status" value="1"/>
</dbReference>
<evidence type="ECO:0000313" key="4">
    <source>
        <dbReference type="Proteomes" id="UP000247591"/>
    </source>
</evidence>
<proteinExistence type="predicted"/>
<dbReference type="InterPro" id="IPR029069">
    <property type="entry name" value="HotDog_dom_sf"/>
</dbReference>
<feature type="domain" description="Thioesterase" evidence="2">
    <location>
        <begin position="124"/>
        <end position="177"/>
    </location>
</feature>
<gene>
    <name evidence="3" type="ORF">DFR67_108102</name>
</gene>
<keyword evidence="4" id="KW-1185">Reference proteome</keyword>
<dbReference type="OrthoDB" id="5242242at2"/>
<reference evidence="3 4" key="1">
    <citation type="submission" date="2018-06" db="EMBL/GenBank/DDBJ databases">
        <title>Genomic Encyclopedia of Type Strains, Phase IV (KMG-IV): sequencing the most valuable type-strain genomes for metagenomic binning, comparative biology and taxonomic classification.</title>
        <authorList>
            <person name="Goeker M."/>
        </authorList>
    </citation>
    <scope>NUCLEOTIDE SEQUENCE [LARGE SCALE GENOMIC DNA]</scope>
    <source>
        <strain evidence="3 4">DSM 45521</strain>
    </source>
</reference>
<protein>
    <submittedName>
        <fullName evidence="3">Thioesterase superfamily protein</fullName>
    </submittedName>
</protein>
<evidence type="ECO:0000256" key="1">
    <source>
        <dbReference type="SAM" id="Coils"/>
    </source>
</evidence>
<dbReference type="Pfam" id="PF03061">
    <property type="entry name" value="4HBT"/>
    <property type="match status" value="1"/>
</dbReference>
<evidence type="ECO:0000259" key="2">
    <source>
        <dbReference type="Pfam" id="PF03061"/>
    </source>
</evidence>
<dbReference type="Gene3D" id="1.20.58.350">
    <property type="entry name" value="Thioesterase/thiol ester dehydrase-isomerase"/>
    <property type="match status" value="1"/>
</dbReference>
<feature type="coiled-coil region" evidence="1">
    <location>
        <begin position="38"/>
        <end position="72"/>
    </location>
</feature>
<evidence type="ECO:0000313" key="3">
    <source>
        <dbReference type="EMBL" id="PYE16351.1"/>
    </source>
</evidence>
<dbReference type="Gene3D" id="3.10.129.10">
    <property type="entry name" value="Hotdog Thioesterase"/>
    <property type="match status" value="1"/>
</dbReference>